<organism evidence="1 2">
    <name type="scientific">Eumeta variegata</name>
    <name type="common">Bagworm moth</name>
    <name type="synonym">Eumeta japonica</name>
    <dbReference type="NCBI Taxonomy" id="151549"/>
    <lineage>
        <taxon>Eukaryota</taxon>
        <taxon>Metazoa</taxon>
        <taxon>Ecdysozoa</taxon>
        <taxon>Arthropoda</taxon>
        <taxon>Hexapoda</taxon>
        <taxon>Insecta</taxon>
        <taxon>Pterygota</taxon>
        <taxon>Neoptera</taxon>
        <taxon>Endopterygota</taxon>
        <taxon>Lepidoptera</taxon>
        <taxon>Glossata</taxon>
        <taxon>Ditrysia</taxon>
        <taxon>Tineoidea</taxon>
        <taxon>Psychidae</taxon>
        <taxon>Oiketicinae</taxon>
        <taxon>Eumeta</taxon>
    </lineage>
</organism>
<protein>
    <submittedName>
        <fullName evidence="1">Uncharacterized protein</fullName>
    </submittedName>
</protein>
<dbReference type="AlphaFoldDB" id="A0A4C1V552"/>
<evidence type="ECO:0000313" key="1">
    <source>
        <dbReference type="EMBL" id="GBP33921.1"/>
    </source>
</evidence>
<reference evidence="1 2" key="1">
    <citation type="journal article" date="2019" name="Commun. Biol.">
        <title>The bagworm genome reveals a unique fibroin gene that provides high tensile strength.</title>
        <authorList>
            <person name="Kono N."/>
            <person name="Nakamura H."/>
            <person name="Ohtoshi R."/>
            <person name="Tomita M."/>
            <person name="Numata K."/>
            <person name="Arakawa K."/>
        </authorList>
    </citation>
    <scope>NUCLEOTIDE SEQUENCE [LARGE SCALE GENOMIC DNA]</scope>
</reference>
<dbReference type="Proteomes" id="UP000299102">
    <property type="component" value="Unassembled WGS sequence"/>
</dbReference>
<keyword evidence="2" id="KW-1185">Reference proteome</keyword>
<comment type="caution">
    <text evidence="1">The sequence shown here is derived from an EMBL/GenBank/DDBJ whole genome shotgun (WGS) entry which is preliminary data.</text>
</comment>
<accession>A0A4C1V552</accession>
<gene>
    <name evidence="1" type="ORF">EVAR_23267_1</name>
</gene>
<proteinExistence type="predicted"/>
<evidence type="ECO:0000313" key="2">
    <source>
        <dbReference type="Proteomes" id="UP000299102"/>
    </source>
</evidence>
<name>A0A4C1V552_EUMVA</name>
<sequence length="92" mass="9510">MDVRGGARASHVSLKRNCFRWALADNAGVERAEGGVREERAVCGVMHARRSPALADRALTLPMSSPPPPPLAAPAAAAANAAAARGLSEIIQ</sequence>
<dbReference type="EMBL" id="BGZK01000281">
    <property type="protein sequence ID" value="GBP33921.1"/>
    <property type="molecule type" value="Genomic_DNA"/>
</dbReference>